<dbReference type="Proteomes" id="UP000551758">
    <property type="component" value="Unassembled WGS sequence"/>
</dbReference>
<comment type="subcellular location">
    <subcellularLocation>
        <location evidence="1">Secreted</location>
    </subcellularLocation>
</comment>
<evidence type="ECO:0000256" key="1">
    <source>
        <dbReference type="ARBA" id="ARBA00004613"/>
    </source>
</evidence>
<dbReference type="SUPFAM" id="SSF50494">
    <property type="entry name" value="Trypsin-like serine proteases"/>
    <property type="match status" value="1"/>
</dbReference>
<dbReference type="CDD" id="cd00190">
    <property type="entry name" value="Tryp_SPc"/>
    <property type="match status" value="1"/>
</dbReference>
<organism evidence="10 11">
    <name type="scientific">Diceros bicornis minor</name>
    <name type="common">South-central black rhinoceros</name>
    <dbReference type="NCBI Taxonomy" id="77932"/>
    <lineage>
        <taxon>Eukaryota</taxon>
        <taxon>Metazoa</taxon>
        <taxon>Chordata</taxon>
        <taxon>Craniata</taxon>
        <taxon>Vertebrata</taxon>
        <taxon>Euteleostomi</taxon>
        <taxon>Mammalia</taxon>
        <taxon>Eutheria</taxon>
        <taxon>Laurasiatheria</taxon>
        <taxon>Perissodactyla</taxon>
        <taxon>Rhinocerotidae</taxon>
        <taxon>Diceros</taxon>
    </lineage>
</organism>
<gene>
    <name evidence="10" type="ORF">HPG69_000256</name>
</gene>
<feature type="domain" description="Peptidase S1" evidence="9">
    <location>
        <begin position="75"/>
        <end position="305"/>
    </location>
</feature>
<evidence type="ECO:0000256" key="2">
    <source>
        <dbReference type="ARBA" id="ARBA00022525"/>
    </source>
</evidence>
<evidence type="ECO:0000259" key="9">
    <source>
        <dbReference type="PROSITE" id="PS50240"/>
    </source>
</evidence>
<dbReference type="SMART" id="SM00020">
    <property type="entry name" value="Tryp_SPc"/>
    <property type="match status" value="1"/>
</dbReference>
<protein>
    <recommendedName>
        <fullName evidence="7">Inactive serine protease 54</fullName>
    </recommendedName>
    <alternativeName>
        <fullName evidence="8">Plasma kallikrein-like protein 4</fullName>
    </alternativeName>
</protein>
<dbReference type="Gene3D" id="2.40.10.10">
    <property type="entry name" value="Trypsin-like serine proteases"/>
    <property type="match status" value="1"/>
</dbReference>
<dbReference type="Pfam" id="PF00089">
    <property type="entry name" value="Trypsin"/>
    <property type="match status" value="1"/>
</dbReference>
<proteinExistence type="predicted"/>
<evidence type="ECO:0000256" key="7">
    <source>
        <dbReference type="ARBA" id="ARBA00073244"/>
    </source>
</evidence>
<dbReference type="PROSITE" id="PS50240">
    <property type="entry name" value="TRYPSIN_DOM"/>
    <property type="match status" value="1"/>
</dbReference>
<comment type="caution">
    <text evidence="10">The sequence shown here is derived from an EMBL/GenBank/DDBJ whole genome shotgun (WGS) entry which is preliminary data.</text>
</comment>
<dbReference type="PANTHER" id="PTHR24250:SF45">
    <property type="entry name" value="INACTIVE SERINE PROTEASE 54"/>
    <property type="match status" value="1"/>
</dbReference>
<keyword evidence="4" id="KW-0732">Signal</keyword>
<dbReference type="InterPro" id="IPR009003">
    <property type="entry name" value="Peptidase_S1_PA"/>
</dbReference>
<name>A0A7J7EUZ3_DICBM</name>
<dbReference type="GO" id="GO:0006508">
    <property type="term" value="P:proteolysis"/>
    <property type="evidence" value="ECO:0007669"/>
    <property type="project" value="InterPro"/>
</dbReference>
<dbReference type="EMBL" id="JACDTQ010002243">
    <property type="protein sequence ID" value="KAF5919655.1"/>
    <property type="molecule type" value="Genomic_DNA"/>
</dbReference>
<sequence length="436" mass="48570">MPPSFFYGEEDPLGKETGVVELVVTKMGSQEEWEPAGEGVLRSAAVVVATGHGLLAPALSPRTPSAGCGVQNTNVMETSEEGLVNDKEFPWVVSLQDSQYTHLAFGTILSEFWILSIASAFQNRPDAVAIVGIAKMDAKVIAHEEYPVNTIIIHEDFDNKTMSNNIALLKTDTAMQFNNLVQAICFLSRKQHKPPALWNCWVAGWNPTSATGNHMTMSILRKISVKDIYPCPLHQFQKTGCGNHIQQETDAVCLGDPGNPMMCQVQHLNLWVLRGILSHGGEECPGLFLYVRVEDYSDWIMSKTRRTSLPLSSLHPWENLIPFSSYSSRAAVTQKKYPGQDQVGWSQANFQGQRRATIYSWPANSSRESLDFREKGLKESGSSPEAAVQPMYYDYYGREAGEDESISGQNRLHQSQETVLFFFVLVFFCNGIQSRS</sequence>
<keyword evidence="3" id="KW-0721">Serine protease homolog</keyword>
<dbReference type="PANTHER" id="PTHR24250">
    <property type="entry name" value="CHYMOTRYPSIN-RELATED"/>
    <property type="match status" value="1"/>
</dbReference>
<accession>A0A7J7EUZ3</accession>
<evidence type="ECO:0000313" key="10">
    <source>
        <dbReference type="EMBL" id="KAF5919655.1"/>
    </source>
</evidence>
<keyword evidence="11" id="KW-1185">Reference proteome</keyword>
<evidence type="ECO:0000256" key="5">
    <source>
        <dbReference type="ARBA" id="ARBA00023157"/>
    </source>
</evidence>
<evidence type="ECO:0000256" key="8">
    <source>
        <dbReference type="ARBA" id="ARBA00081593"/>
    </source>
</evidence>
<dbReference type="InterPro" id="IPR043504">
    <property type="entry name" value="Peptidase_S1_PA_chymotrypsin"/>
</dbReference>
<dbReference type="AlphaFoldDB" id="A0A7J7EUZ3"/>
<keyword evidence="2" id="KW-0964">Secreted</keyword>
<reference evidence="10 11" key="1">
    <citation type="journal article" date="2020" name="Mol. Biol. Evol.">
        <title>Interspecific Gene Flow and the Evolution of Specialization in Black and White Rhinoceros.</title>
        <authorList>
            <person name="Moodley Y."/>
            <person name="Westbury M.V."/>
            <person name="Russo I.M."/>
            <person name="Gopalakrishnan S."/>
            <person name="Rakotoarivelo A."/>
            <person name="Olsen R.A."/>
            <person name="Prost S."/>
            <person name="Tunstall T."/>
            <person name="Ryder O.A."/>
            <person name="Dalen L."/>
            <person name="Bruford M.W."/>
        </authorList>
    </citation>
    <scope>NUCLEOTIDE SEQUENCE [LARGE SCALE GENOMIC DNA]</scope>
    <source>
        <strain evidence="10">SBR-YM</strain>
        <tissue evidence="10">Skin</tissue>
    </source>
</reference>
<keyword evidence="5" id="KW-1015">Disulfide bond</keyword>
<dbReference type="FunFam" id="2.40.10.10:FF:000125">
    <property type="entry name" value="inactive serine protease 54"/>
    <property type="match status" value="1"/>
</dbReference>
<keyword evidence="6" id="KW-0325">Glycoprotein</keyword>
<evidence type="ECO:0000256" key="6">
    <source>
        <dbReference type="ARBA" id="ARBA00023180"/>
    </source>
</evidence>
<evidence type="ECO:0000313" key="11">
    <source>
        <dbReference type="Proteomes" id="UP000551758"/>
    </source>
</evidence>
<evidence type="ECO:0000256" key="3">
    <source>
        <dbReference type="ARBA" id="ARBA00022542"/>
    </source>
</evidence>
<dbReference type="InterPro" id="IPR001254">
    <property type="entry name" value="Trypsin_dom"/>
</dbReference>
<dbReference type="GO" id="GO:0004252">
    <property type="term" value="F:serine-type endopeptidase activity"/>
    <property type="evidence" value="ECO:0007669"/>
    <property type="project" value="InterPro"/>
</dbReference>
<dbReference type="GO" id="GO:0005576">
    <property type="term" value="C:extracellular region"/>
    <property type="evidence" value="ECO:0007669"/>
    <property type="project" value="UniProtKB-SubCell"/>
</dbReference>
<evidence type="ECO:0000256" key="4">
    <source>
        <dbReference type="ARBA" id="ARBA00022729"/>
    </source>
</evidence>